<feature type="region of interest" description="Disordered" evidence="1">
    <location>
        <begin position="27"/>
        <end position="100"/>
    </location>
</feature>
<dbReference type="PANTHER" id="PTHR14791:SF53">
    <property type="entry name" value="E3 UBIQUITIN-PROTEIN LIGASE"/>
    <property type="match status" value="1"/>
</dbReference>
<dbReference type="PANTHER" id="PTHR14791">
    <property type="entry name" value="BOMB/KIRA PROTEINS"/>
    <property type="match status" value="1"/>
</dbReference>
<evidence type="ECO:0000313" key="3">
    <source>
        <dbReference type="RefSeq" id="XP_018444235.1"/>
    </source>
</evidence>
<dbReference type="OrthoDB" id="1424894at2759"/>
<dbReference type="Proteomes" id="UP000504610">
    <property type="component" value="Chromosome 7"/>
</dbReference>
<feature type="compositionally biased region" description="Basic and acidic residues" evidence="1">
    <location>
        <begin position="27"/>
        <end position="36"/>
    </location>
</feature>
<reference evidence="2" key="1">
    <citation type="journal article" date="2019" name="Database">
        <title>The radish genome database (RadishGD): an integrated information resource for radish genomics.</title>
        <authorList>
            <person name="Yu H.J."/>
            <person name="Baek S."/>
            <person name="Lee Y.J."/>
            <person name="Cho A."/>
            <person name="Mun J.H."/>
        </authorList>
    </citation>
    <scope>NUCLEOTIDE SEQUENCE [LARGE SCALE GENOMIC DNA]</scope>
    <source>
        <strain evidence="2">cv. WK10039</strain>
    </source>
</reference>
<feature type="region of interest" description="Disordered" evidence="1">
    <location>
        <begin position="115"/>
        <end position="154"/>
    </location>
</feature>
<protein>
    <submittedName>
        <fullName evidence="3">Uncharacterized protein LOC108816162</fullName>
    </submittedName>
</protein>
<name>A0A6J0K887_RAPSA</name>
<evidence type="ECO:0000313" key="2">
    <source>
        <dbReference type="Proteomes" id="UP000504610"/>
    </source>
</evidence>
<dbReference type="KEGG" id="rsz:108816162"/>
<dbReference type="InterPro" id="IPR051105">
    <property type="entry name" value="WWC/KIBRA_Hippo_Reg"/>
</dbReference>
<dbReference type="AlphaFoldDB" id="A0A6J0K887"/>
<accession>A0A6J0K887</accession>
<dbReference type="RefSeq" id="XP_018444235.1">
    <property type="nucleotide sequence ID" value="XM_018588733.2"/>
</dbReference>
<organism evidence="2 3">
    <name type="scientific">Raphanus sativus</name>
    <name type="common">Radish</name>
    <name type="synonym">Raphanus raphanistrum var. sativus</name>
    <dbReference type="NCBI Taxonomy" id="3726"/>
    <lineage>
        <taxon>Eukaryota</taxon>
        <taxon>Viridiplantae</taxon>
        <taxon>Streptophyta</taxon>
        <taxon>Embryophyta</taxon>
        <taxon>Tracheophyta</taxon>
        <taxon>Spermatophyta</taxon>
        <taxon>Magnoliopsida</taxon>
        <taxon>eudicotyledons</taxon>
        <taxon>Gunneridae</taxon>
        <taxon>Pentapetalae</taxon>
        <taxon>rosids</taxon>
        <taxon>malvids</taxon>
        <taxon>Brassicales</taxon>
        <taxon>Brassicaceae</taxon>
        <taxon>Brassiceae</taxon>
        <taxon>Raphanus</taxon>
    </lineage>
</organism>
<gene>
    <name evidence="3" type="primary">LOC108816162</name>
</gene>
<feature type="compositionally biased region" description="Polar residues" evidence="1">
    <location>
        <begin position="144"/>
        <end position="154"/>
    </location>
</feature>
<proteinExistence type="predicted"/>
<keyword evidence="2" id="KW-1185">Reference proteome</keyword>
<sequence length="226" mass="25665">MVSRQKGTLYSRKRDFTIYEEEFHNLFKKSKQEDPPQGKLQSTKFNEGPKSESMRSITLDFELHLNTSLPSDRQKPMEAEGYSRASEDHSTYPKDPVMVGRPKMSLDLELNLSPSYSPSITTTEIDESSDHQETASPPKGKKLTSPSMKTTTSGTRLNRSLSWLAFEGGDDDHKEQEMVTKVCMKCHMLVMLCTSTPVCPNCKFMHPHDHSSTKLFKPSNLLRLLC</sequence>
<dbReference type="GeneID" id="108816162"/>
<evidence type="ECO:0000256" key="1">
    <source>
        <dbReference type="SAM" id="MobiDB-lite"/>
    </source>
</evidence>
<reference evidence="3" key="2">
    <citation type="submission" date="2025-08" db="UniProtKB">
        <authorList>
            <consortium name="RefSeq"/>
        </authorList>
    </citation>
    <scope>IDENTIFICATION</scope>
    <source>
        <tissue evidence="3">Leaf</tissue>
    </source>
</reference>